<dbReference type="AlphaFoldDB" id="R0KSG8"/>
<evidence type="ECO:0000313" key="2">
    <source>
        <dbReference type="Proteomes" id="UP000016927"/>
    </source>
</evidence>
<sequence>MERLTSTFKLYDEMLDKDEKYFLYNRFLAIIKEKIEQMDMSSYTKVDNFVKKLGYFDKFLKGSADLFDEFEEMKKNVVNRELKKEIMSLAKFIQTTESKPCILMEIVRIIDRAPTNFKKIINGASASFEKDKVLMYFLHKIVDREEPTLSNQQMEEVGRLEKQFGCLKGNDTN</sequence>
<name>R0KSG8_NOSB1</name>
<gene>
    <name evidence="1" type="ORF">NBO_153g0009</name>
</gene>
<keyword evidence="2" id="KW-1185">Reference proteome</keyword>
<reference evidence="1 2" key="1">
    <citation type="journal article" date="2013" name="BMC Genomics">
        <title>Comparative genomics of parasitic silkworm microsporidia reveal an association between genome expansion and host adaptation.</title>
        <authorList>
            <person name="Pan G."/>
            <person name="Xu J."/>
            <person name="Li T."/>
            <person name="Xia Q."/>
            <person name="Liu S.L."/>
            <person name="Zhang G."/>
            <person name="Li S."/>
            <person name="Li C."/>
            <person name="Liu H."/>
            <person name="Yang L."/>
            <person name="Liu T."/>
            <person name="Zhang X."/>
            <person name="Wu Z."/>
            <person name="Fan W."/>
            <person name="Dang X."/>
            <person name="Xiang H."/>
            <person name="Tao M."/>
            <person name="Li Y."/>
            <person name="Hu J."/>
            <person name="Li Z."/>
            <person name="Lin L."/>
            <person name="Luo J."/>
            <person name="Geng L."/>
            <person name="Wang L."/>
            <person name="Long M."/>
            <person name="Wan Y."/>
            <person name="He N."/>
            <person name="Zhang Z."/>
            <person name="Lu C."/>
            <person name="Keeling P.J."/>
            <person name="Wang J."/>
            <person name="Xiang Z."/>
            <person name="Zhou Z."/>
        </authorList>
    </citation>
    <scope>NUCLEOTIDE SEQUENCE [LARGE SCALE GENOMIC DNA]</scope>
    <source>
        <strain evidence="2">CQ1 / CVCC 102059</strain>
    </source>
</reference>
<evidence type="ECO:0000313" key="1">
    <source>
        <dbReference type="EMBL" id="EOB13162.1"/>
    </source>
</evidence>
<dbReference type="HOGENOM" id="CLU_1548051_0_0_1"/>
<proteinExistence type="predicted"/>
<accession>R0KSG8</accession>
<organism evidence="1 2">
    <name type="scientific">Nosema bombycis (strain CQ1 / CVCC 102059)</name>
    <name type="common">Microsporidian parasite</name>
    <name type="synonym">Pebrine of silkworm</name>
    <dbReference type="NCBI Taxonomy" id="578461"/>
    <lineage>
        <taxon>Eukaryota</taxon>
        <taxon>Fungi</taxon>
        <taxon>Fungi incertae sedis</taxon>
        <taxon>Microsporidia</taxon>
        <taxon>Nosematidae</taxon>
        <taxon>Nosema</taxon>
    </lineage>
</organism>
<protein>
    <submittedName>
        <fullName evidence="1">Uncharacterized protein</fullName>
    </submittedName>
</protein>
<dbReference type="EMBL" id="KB909061">
    <property type="protein sequence ID" value="EOB13162.1"/>
    <property type="molecule type" value="Genomic_DNA"/>
</dbReference>
<dbReference type="Proteomes" id="UP000016927">
    <property type="component" value="Unassembled WGS sequence"/>
</dbReference>
<dbReference type="OrthoDB" id="26242at2759"/>
<dbReference type="VEuPathDB" id="MicrosporidiaDB:NBO_153g0009"/>